<name>A0A0C9ZBL6_9AGAM</name>
<gene>
    <name evidence="1" type="ORF">PISMIDRAFT_227738</name>
</gene>
<evidence type="ECO:0000313" key="2">
    <source>
        <dbReference type="Proteomes" id="UP000054018"/>
    </source>
</evidence>
<accession>A0A0C9ZBL6</accession>
<dbReference type="EMBL" id="KN833832">
    <property type="protein sequence ID" value="KIK17313.1"/>
    <property type="molecule type" value="Genomic_DNA"/>
</dbReference>
<dbReference type="Proteomes" id="UP000054018">
    <property type="component" value="Unassembled WGS sequence"/>
</dbReference>
<dbReference type="HOGENOM" id="CLU_1917884_0_0_1"/>
<reference evidence="1 2" key="1">
    <citation type="submission" date="2014-04" db="EMBL/GenBank/DDBJ databases">
        <authorList>
            <consortium name="DOE Joint Genome Institute"/>
            <person name="Kuo A."/>
            <person name="Kohler A."/>
            <person name="Costa M.D."/>
            <person name="Nagy L.G."/>
            <person name="Floudas D."/>
            <person name="Copeland A."/>
            <person name="Barry K.W."/>
            <person name="Cichocki N."/>
            <person name="Veneault-Fourrey C."/>
            <person name="LaButti K."/>
            <person name="Lindquist E.A."/>
            <person name="Lipzen A."/>
            <person name="Lundell T."/>
            <person name="Morin E."/>
            <person name="Murat C."/>
            <person name="Sun H."/>
            <person name="Tunlid A."/>
            <person name="Henrissat B."/>
            <person name="Grigoriev I.V."/>
            <person name="Hibbett D.S."/>
            <person name="Martin F."/>
            <person name="Nordberg H.P."/>
            <person name="Cantor M.N."/>
            <person name="Hua S.X."/>
        </authorList>
    </citation>
    <scope>NUCLEOTIDE SEQUENCE [LARGE SCALE GENOMIC DNA]</scope>
    <source>
        <strain evidence="1 2">441</strain>
    </source>
</reference>
<organism evidence="1 2">
    <name type="scientific">Pisolithus microcarpus 441</name>
    <dbReference type="NCBI Taxonomy" id="765257"/>
    <lineage>
        <taxon>Eukaryota</taxon>
        <taxon>Fungi</taxon>
        <taxon>Dikarya</taxon>
        <taxon>Basidiomycota</taxon>
        <taxon>Agaricomycotina</taxon>
        <taxon>Agaricomycetes</taxon>
        <taxon>Agaricomycetidae</taxon>
        <taxon>Boletales</taxon>
        <taxon>Sclerodermatineae</taxon>
        <taxon>Pisolithaceae</taxon>
        <taxon>Pisolithus</taxon>
    </lineage>
</organism>
<proteinExistence type="predicted"/>
<sequence>MASAIQRRERSAPWSVLQTCLGTRTRVGPLASQLTGYPQTYAPSCAGLTFGSLAIPNPSLRPDSTSHNFHYSGQLTFEWFDSVISTAMGMLSTENLARYLQSTWVRKLRSSGPACDPVKRVTRRPSFLIRLG</sequence>
<protein>
    <submittedName>
        <fullName evidence="1">Uncharacterized protein</fullName>
    </submittedName>
</protein>
<dbReference type="AlphaFoldDB" id="A0A0C9ZBL6"/>
<keyword evidence="2" id="KW-1185">Reference proteome</keyword>
<evidence type="ECO:0000313" key="1">
    <source>
        <dbReference type="EMBL" id="KIK17313.1"/>
    </source>
</evidence>
<reference evidence="2" key="2">
    <citation type="submission" date="2015-01" db="EMBL/GenBank/DDBJ databases">
        <title>Evolutionary Origins and Diversification of the Mycorrhizal Mutualists.</title>
        <authorList>
            <consortium name="DOE Joint Genome Institute"/>
            <consortium name="Mycorrhizal Genomics Consortium"/>
            <person name="Kohler A."/>
            <person name="Kuo A."/>
            <person name="Nagy L.G."/>
            <person name="Floudas D."/>
            <person name="Copeland A."/>
            <person name="Barry K.W."/>
            <person name="Cichocki N."/>
            <person name="Veneault-Fourrey C."/>
            <person name="LaButti K."/>
            <person name="Lindquist E.A."/>
            <person name="Lipzen A."/>
            <person name="Lundell T."/>
            <person name="Morin E."/>
            <person name="Murat C."/>
            <person name="Riley R."/>
            <person name="Ohm R."/>
            <person name="Sun H."/>
            <person name="Tunlid A."/>
            <person name="Henrissat B."/>
            <person name="Grigoriev I.V."/>
            <person name="Hibbett D.S."/>
            <person name="Martin F."/>
        </authorList>
    </citation>
    <scope>NUCLEOTIDE SEQUENCE [LARGE SCALE GENOMIC DNA]</scope>
    <source>
        <strain evidence="2">441</strain>
    </source>
</reference>